<evidence type="ECO:0000313" key="14">
    <source>
        <dbReference type="EMBL" id="QDV88179.1"/>
    </source>
</evidence>
<sequence length="381" mass="41740">MIRLRVVPLFLWLLVLLCCVASSGSHSFAQSTDPPETLAIPDQLVVATRDVPPFAMQNENGGWDGISIDLMRSIKADLEEESKHEIQLRFESYPLDEMLDAVAAGRIDIAVAALTVNAERERRMDFTHAFFSSGLGIAVGAAQRKSGWSGIVDAVLSPTFLRILSGLLAAMLISAVAVYFFERKHHGSDFKYGIVRGIGVGLWWAAVTLTTVGYGDKVPKTLPGRLIGLIWMFSGLFIIASFTAAVTSALTVNQLRSRVAGPADLPRVKVATVAGSTSADYLRSRHIRFRSFETVELALQCLAEERCDAVVYDAPILRHLVFQAEAGDLFVLPVTFERQSYAFALPSNSPLREPINQSLLHRTSSPAWEDTLQSYLGNAVE</sequence>
<dbReference type="InterPro" id="IPR001320">
    <property type="entry name" value="Iontro_rcpt_C"/>
</dbReference>
<feature type="transmembrane region" description="Helical" evidence="10">
    <location>
        <begin position="160"/>
        <end position="181"/>
    </location>
</feature>
<keyword evidence="6 10" id="KW-0472">Membrane</keyword>
<proteinExistence type="predicted"/>
<name>A0ABX5Y7W5_9BACT</name>
<organism evidence="14 15">
    <name type="scientific">Stieleria magnilauensis</name>
    <dbReference type="NCBI Taxonomy" id="2527963"/>
    <lineage>
        <taxon>Bacteria</taxon>
        <taxon>Pseudomonadati</taxon>
        <taxon>Planctomycetota</taxon>
        <taxon>Planctomycetia</taxon>
        <taxon>Pirellulales</taxon>
        <taxon>Pirellulaceae</taxon>
        <taxon>Stieleria</taxon>
    </lineage>
</organism>
<evidence type="ECO:0000256" key="6">
    <source>
        <dbReference type="ARBA" id="ARBA00023136"/>
    </source>
</evidence>
<dbReference type="SUPFAM" id="SSF81324">
    <property type="entry name" value="Voltage-gated potassium channels"/>
    <property type="match status" value="1"/>
</dbReference>
<evidence type="ECO:0000259" key="13">
    <source>
        <dbReference type="SMART" id="SM00079"/>
    </source>
</evidence>
<dbReference type="SUPFAM" id="SSF53850">
    <property type="entry name" value="Periplasmic binding protein-like II"/>
    <property type="match status" value="1"/>
</dbReference>
<dbReference type="Gene3D" id="1.10.287.70">
    <property type="match status" value="1"/>
</dbReference>
<evidence type="ECO:0000256" key="5">
    <source>
        <dbReference type="ARBA" id="ARBA00023065"/>
    </source>
</evidence>
<protein>
    <submittedName>
        <fullName evidence="14">ABC transporter glutamine-binding protein GlnH</fullName>
    </submittedName>
</protein>
<evidence type="ECO:0000256" key="7">
    <source>
        <dbReference type="ARBA" id="ARBA00023170"/>
    </source>
</evidence>
<dbReference type="InterPro" id="IPR001638">
    <property type="entry name" value="Solute-binding_3/MltF_N"/>
</dbReference>
<keyword evidence="2" id="KW-0813">Transport</keyword>
<evidence type="ECO:0000256" key="1">
    <source>
        <dbReference type="ARBA" id="ARBA00004141"/>
    </source>
</evidence>
<dbReference type="Gene3D" id="3.40.190.10">
    <property type="entry name" value="Periplasmic binding protein-like II"/>
    <property type="match status" value="2"/>
</dbReference>
<comment type="subcellular location">
    <subcellularLocation>
        <location evidence="1">Membrane</location>
        <topology evidence="1">Multi-pass membrane protein</topology>
    </subcellularLocation>
</comment>
<evidence type="ECO:0000256" key="3">
    <source>
        <dbReference type="ARBA" id="ARBA00022692"/>
    </source>
</evidence>
<keyword evidence="3 10" id="KW-0812">Transmembrane</keyword>
<dbReference type="Pfam" id="PF00497">
    <property type="entry name" value="SBP_bac_3"/>
    <property type="match status" value="1"/>
</dbReference>
<evidence type="ECO:0000256" key="11">
    <source>
        <dbReference type="SAM" id="SignalP"/>
    </source>
</evidence>
<evidence type="ECO:0000259" key="12">
    <source>
        <dbReference type="SMART" id="SM00062"/>
    </source>
</evidence>
<feature type="transmembrane region" description="Helical" evidence="10">
    <location>
        <begin position="226"/>
        <end position="250"/>
    </location>
</feature>
<feature type="domain" description="Solute-binding protein family 3/N-terminal" evidence="12">
    <location>
        <begin position="43"/>
        <end position="379"/>
    </location>
</feature>
<dbReference type="RefSeq" id="WP_145220297.1">
    <property type="nucleotide sequence ID" value="NZ_CP036432.1"/>
</dbReference>
<evidence type="ECO:0000256" key="4">
    <source>
        <dbReference type="ARBA" id="ARBA00022989"/>
    </source>
</evidence>
<dbReference type="Pfam" id="PF07885">
    <property type="entry name" value="Ion_trans_2"/>
    <property type="match status" value="1"/>
</dbReference>
<dbReference type="Proteomes" id="UP000318081">
    <property type="component" value="Chromosome"/>
</dbReference>
<feature type="domain" description="Ionotropic glutamate receptor C-terminal" evidence="13">
    <location>
        <begin position="43"/>
        <end position="370"/>
    </location>
</feature>
<keyword evidence="8" id="KW-0325">Glycoprotein</keyword>
<feature type="transmembrane region" description="Helical" evidence="10">
    <location>
        <begin position="193"/>
        <end position="214"/>
    </location>
</feature>
<dbReference type="InterPro" id="IPR013099">
    <property type="entry name" value="K_chnl_dom"/>
</dbReference>
<keyword evidence="15" id="KW-1185">Reference proteome</keyword>
<keyword evidence="9" id="KW-0407">Ion channel</keyword>
<dbReference type="EMBL" id="CP036432">
    <property type="protein sequence ID" value="QDV88179.1"/>
    <property type="molecule type" value="Genomic_DNA"/>
</dbReference>
<accession>A0ABX5Y7W5</accession>
<keyword evidence="4 10" id="KW-1133">Transmembrane helix</keyword>
<keyword evidence="5" id="KW-0406">Ion transport</keyword>
<evidence type="ECO:0000256" key="9">
    <source>
        <dbReference type="ARBA" id="ARBA00023303"/>
    </source>
</evidence>
<evidence type="ECO:0000256" key="2">
    <source>
        <dbReference type="ARBA" id="ARBA00022448"/>
    </source>
</evidence>
<feature type="chain" id="PRO_5046837398" evidence="11">
    <location>
        <begin position="30"/>
        <end position="381"/>
    </location>
</feature>
<evidence type="ECO:0000256" key="8">
    <source>
        <dbReference type="ARBA" id="ARBA00023180"/>
    </source>
</evidence>
<keyword evidence="7" id="KW-0675">Receptor</keyword>
<dbReference type="SMART" id="SM00079">
    <property type="entry name" value="PBPe"/>
    <property type="match status" value="1"/>
</dbReference>
<keyword evidence="11" id="KW-0732">Signal</keyword>
<gene>
    <name evidence="14" type="primary">glnH_2</name>
    <name evidence="14" type="ORF">TBK1r_72110</name>
</gene>
<dbReference type="PANTHER" id="PTHR18966">
    <property type="entry name" value="IONOTROPIC GLUTAMATE RECEPTOR"/>
    <property type="match status" value="1"/>
</dbReference>
<dbReference type="PRINTS" id="PR00169">
    <property type="entry name" value="KCHANNEL"/>
</dbReference>
<dbReference type="InterPro" id="IPR015683">
    <property type="entry name" value="Ionotropic_Glu_rcpt"/>
</dbReference>
<feature type="signal peptide" evidence="11">
    <location>
        <begin position="1"/>
        <end position="29"/>
    </location>
</feature>
<dbReference type="SMART" id="SM00062">
    <property type="entry name" value="PBPb"/>
    <property type="match status" value="1"/>
</dbReference>
<evidence type="ECO:0000313" key="15">
    <source>
        <dbReference type="Proteomes" id="UP000318081"/>
    </source>
</evidence>
<reference evidence="14 15" key="1">
    <citation type="submission" date="2019-02" db="EMBL/GenBank/DDBJ databases">
        <title>Deep-cultivation of Planctomycetes and their phenomic and genomic characterization uncovers novel biology.</title>
        <authorList>
            <person name="Wiegand S."/>
            <person name="Jogler M."/>
            <person name="Boedeker C."/>
            <person name="Pinto D."/>
            <person name="Vollmers J."/>
            <person name="Rivas-Marin E."/>
            <person name="Kohn T."/>
            <person name="Peeters S.H."/>
            <person name="Heuer A."/>
            <person name="Rast P."/>
            <person name="Oberbeckmann S."/>
            <person name="Bunk B."/>
            <person name="Jeske O."/>
            <person name="Meyerdierks A."/>
            <person name="Storesund J.E."/>
            <person name="Kallscheuer N."/>
            <person name="Luecker S."/>
            <person name="Lage O.M."/>
            <person name="Pohl T."/>
            <person name="Merkel B.J."/>
            <person name="Hornburger P."/>
            <person name="Mueller R.-W."/>
            <person name="Bruemmer F."/>
            <person name="Labrenz M."/>
            <person name="Spormann A.M."/>
            <person name="Op den Camp H."/>
            <person name="Overmann J."/>
            <person name="Amann R."/>
            <person name="Jetten M.S.M."/>
            <person name="Mascher T."/>
            <person name="Medema M.H."/>
            <person name="Devos D.P."/>
            <person name="Kaster A.-K."/>
            <person name="Ovreas L."/>
            <person name="Rohde M."/>
            <person name="Galperin M.Y."/>
            <person name="Jogler C."/>
        </authorList>
    </citation>
    <scope>NUCLEOTIDE SEQUENCE [LARGE SCALE GENOMIC DNA]</scope>
    <source>
        <strain evidence="14 15">TBK1r</strain>
    </source>
</reference>
<evidence type="ECO:0000256" key="10">
    <source>
        <dbReference type="SAM" id="Phobius"/>
    </source>
</evidence>